<dbReference type="InterPro" id="IPR053244">
    <property type="entry name" value="HDAC_HD_type_1"/>
</dbReference>
<dbReference type="Gene3D" id="3.40.800.20">
    <property type="entry name" value="Histone deacetylase domain"/>
    <property type="match status" value="1"/>
</dbReference>
<dbReference type="GO" id="GO:0004407">
    <property type="term" value="F:histone deacetylase activity"/>
    <property type="evidence" value="ECO:0007669"/>
    <property type="project" value="TreeGrafter"/>
</dbReference>
<feature type="compositionally biased region" description="Basic and acidic residues" evidence="1">
    <location>
        <begin position="532"/>
        <end position="550"/>
    </location>
</feature>
<feature type="domain" description="Histone deacetylase" evidence="2">
    <location>
        <begin position="116"/>
        <end position="438"/>
    </location>
</feature>
<organism evidence="3 4">
    <name type="scientific">Thanatephorus cucumeris (strain AG1-IA)</name>
    <name type="common">Rice sheath blight fungus</name>
    <name type="synonym">Rhizoctonia solani</name>
    <dbReference type="NCBI Taxonomy" id="983506"/>
    <lineage>
        <taxon>Eukaryota</taxon>
        <taxon>Fungi</taxon>
        <taxon>Dikarya</taxon>
        <taxon>Basidiomycota</taxon>
        <taxon>Agaricomycotina</taxon>
        <taxon>Agaricomycetes</taxon>
        <taxon>Cantharellales</taxon>
        <taxon>Ceratobasidiaceae</taxon>
        <taxon>Rhizoctonia</taxon>
        <taxon>Rhizoctonia solani AG-1</taxon>
    </lineage>
</organism>
<proteinExistence type="predicted"/>
<dbReference type="InterPro" id="IPR000286">
    <property type="entry name" value="HDACs"/>
</dbReference>
<comment type="caution">
    <text evidence="3">The sequence shown here is derived from an EMBL/GenBank/DDBJ whole genome shotgun (WGS) entry which is preliminary data.</text>
</comment>
<dbReference type="STRING" id="983506.L8WS25"/>
<dbReference type="AlphaFoldDB" id="L8WS25"/>
<keyword evidence="4" id="KW-1185">Reference proteome</keyword>
<evidence type="ECO:0000256" key="1">
    <source>
        <dbReference type="SAM" id="MobiDB-lite"/>
    </source>
</evidence>
<feature type="compositionally biased region" description="Polar residues" evidence="1">
    <location>
        <begin position="595"/>
        <end position="608"/>
    </location>
</feature>
<dbReference type="EMBL" id="AFRT01001690">
    <property type="protein sequence ID" value="ELU39597.1"/>
    <property type="molecule type" value="Genomic_DNA"/>
</dbReference>
<dbReference type="PANTHER" id="PTHR47558:SF1">
    <property type="entry name" value="HISTONE DEACETYLASE HOS3"/>
    <property type="match status" value="1"/>
</dbReference>
<dbReference type="HOGENOM" id="CLU_013370_0_0_1"/>
<dbReference type="Proteomes" id="UP000011668">
    <property type="component" value="Unassembled WGS sequence"/>
</dbReference>
<evidence type="ECO:0000313" key="3">
    <source>
        <dbReference type="EMBL" id="ELU39597.1"/>
    </source>
</evidence>
<feature type="region of interest" description="Disordered" evidence="1">
    <location>
        <begin position="473"/>
        <end position="494"/>
    </location>
</feature>
<dbReference type="Pfam" id="PF00850">
    <property type="entry name" value="Hist_deacetyl"/>
    <property type="match status" value="1"/>
</dbReference>
<gene>
    <name evidence="3" type="ORF">AG1IA_06371</name>
</gene>
<dbReference type="InterPro" id="IPR037138">
    <property type="entry name" value="His_deacetylse_dom_sf"/>
</dbReference>
<feature type="compositionally biased region" description="Polar residues" evidence="1">
    <location>
        <begin position="554"/>
        <end position="563"/>
    </location>
</feature>
<accession>L8WS25</accession>
<evidence type="ECO:0000259" key="2">
    <source>
        <dbReference type="Pfam" id="PF00850"/>
    </source>
</evidence>
<dbReference type="GO" id="GO:0005634">
    <property type="term" value="C:nucleus"/>
    <property type="evidence" value="ECO:0007669"/>
    <property type="project" value="TreeGrafter"/>
</dbReference>
<dbReference type="InterPro" id="IPR023801">
    <property type="entry name" value="His_deacetylse_dom"/>
</dbReference>
<reference evidence="3 4" key="1">
    <citation type="journal article" date="2013" name="Nat. Commun.">
        <title>The evolution and pathogenic mechanisms of the rice sheath blight pathogen.</title>
        <authorList>
            <person name="Zheng A."/>
            <person name="Lin R."/>
            <person name="Xu L."/>
            <person name="Qin P."/>
            <person name="Tang C."/>
            <person name="Ai P."/>
            <person name="Zhang D."/>
            <person name="Liu Y."/>
            <person name="Sun Z."/>
            <person name="Feng H."/>
            <person name="Wang Y."/>
            <person name="Chen Y."/>
            <person name="Liang X."/>
            <person name="Fu R."/>
            <person name="Li Q."/>
            <person name="Zhang J."/>
            <person name="Yu X."/>
            <person name="Xie Z."/>
            <person name="Ding L."/>
            <person name="Guan P."/>
            <person name="Tang J."/>
            <person name="Liang Y."/>
            <person name="Wang S."/>
            <person name="Deng Q."/>
            <person name="Li S."/>
            <person name="Zhu J."/>
            <person name="Wang L."/>
            <person name="Liu H."/>
            <person name="Li P."/>
        </authorList>
    </citation>
    <scope>NUCLEOTIDE SEQUENCE [LARGE SCALE GENOMIC DNA]</scope>
    <source>
        <strain evidence="4">AG-1 IA</strain>
    </source>
</reference>
<name>L8WS25_THACA</name>
<feature type="region of interest" description="Disordered" evidence="1">
    <location>
        <begin position="507"/>
        <end position="623"/>
    </location>
</feature>
<dbReference type="PANTHER" id="PTHR47558">
    <property type="entry name" value="HISTONE DEACETYLASE HOS3"/>
    <property type="match status" value="1"/>
</dbReference>
<protein>
    <submittedName>
        <fullName evidence="3">Histone deacetylase complex protein</fullName>
    </submittedName>
</protein>
<dbReference type="SUPFAM" id="SSF52768">
    <property type="entry name" value="Arginase/deacetylase"/>
    <property type="match status" value="1"/>
</dbReference>
<sequence length="882" mass="95975">MDLPEPKLSIHIQPSCSEHRYIRDKDLSTIVEKPERLRALAVGIAAGVALNETAILPGVSTSSNSVTSQDELAIAMEKMSLQSSEDIALPTTVAKIIRYARPADASFLNSPAVRMVHALGEDIESSSGEEYLSQLSRWALESESRIKTEGSEIPKGEGLSQGDLYLCPRTLHAIAGALETTCKAVDSVIGSTSPRSFAAIRPPGHHCGSDEPAGFCWVNNILVGIAHAYRLHGITRAVIFDIDLHHGNGTQSITWKLNAETHRKRLEAEARFAAGISEAQPEGLQIYYGSLHDILSYPCEDGDPTLTAAASVSLHGNAHGQHIENVHLQEWKDEDDFFNRLYGNSSESEGEGYATRLFGCAKDFLKGTGAIPEKTMVFVSCGFDAGENEYESMSRHNRRVPTTFYHRFACDAREFAEVYAKGRVVGVLEGGYSDRALVSGGMAWINGMIGLRTQNARDLWKIPNLEKIELATGLKKTRKPRSSTSKTPAPSHEPWISRVLDLLPTLDGTFGPTHLPAPRTKKKAEPLPSTRTLRDRAPKAQPESKAEKPGSTKAKYTSVSSAKSLRAEATGIAPRPESPGDEFVPPVPPVLGPLSDSTKLSPDSNTATVPPVARETSTTGTEMGGTVRAFEGISLNSSETVNQGPESISDPSKASLVIKLKRPPPSTDHVPVHFALSSHSAFGGPVIFVSFLTVMDARLRWNMKKPLHFILATRSSSIHCFRSFHFTGSGLSITKKNPQGATSIAQHMTSQFRPVTWVFGSGEVPPAQLCPLRQLTDRWLIVEQGSDHNVLSLVCQQQAHSLRSPYLTWLTIAVSNDDPGHGGSWHLATDIYTLALYPAGVVGNPFLLRQFQTAWQYFKLNFVPTQLALLPCVLVLHTPASC</sequence>
<dbReference type="PRINTS" id="PR01270">
    <property type="entry name" value="HDASUPER"/>
</dbReference>
<dbReference type="OrthoDB" id="5232919at2759"/>
<evidence type="ECO:0000313" key="4">
    <source>
        <dbReference type="Proteomes" id="UP000011668"/>
    </source>
</evidence>
<dbReference type="InterPro" id="IPR023696">
    <property type="entry name" value="Ureohydrolase_dom_sf"/>
</dbReference>
<dbReference type="GO" id="GO:0010468">
    <property type="term" value="P:regulation of gene expression"/>
    <property type="evidence" value="ECO:0007669"/>
    <property type="project" value="UniProtKB-ARBA"/>
</dbReference>